<dbReference type="AlphaFoldDB" id="A0A3S0ZCR1"/>
<dbReference type="PROSITE" id="PS51318">
    <property type="entry name" value="TAT"/>
    <property type="match status" value="1"/>
</dbReference>
<dbReference type="Proteomes" id="UP000281118">
    <property type="component" value="Unassembled WGS sequence"/>
</dbReference>
<organism evidence="2 3">
    <name type="scientific">Variovorax guangxiensis</name>
    <dbReference type="NCBI Taxonomy" id="1775474"/>
    <lineage>
        <taxon>Bacteria</taxon>
        <taxon>Pseudomonadati</taxon>
        <taxon>Pseudomonadota</taxon>
        <taxon>Betaproteobacteria</taxon>
        <taxon>Burkholderiales</taxon>
        <taxon>Comamonadaceae</taxon>
        <taxon>Variovorax</taxon>
    </lineage>
</organism>
<proteinExistence type="predicted"/>
<sequence length="755" mass="79085">MPKLKRRHFVLGTVGAVGALVVGWSATPAASRLVPAEPLSAAPGQVALNGWVKVGSDNTVTLMMSQSEMGQGTHTGLSMLLAEEMGASLEQIRLETAGPDAIYNNQAAILDALPFRPGDEGAVKRSTQHVVGKLLRSIPGLSGTGGSSSITDQWMPLREAGASARTMLLGAAAALWQVPVAECSAEAGRVLHVSGKSATFGELAPKAAQQPLPAQVALKKPADFKLIGQPARRVDGAAKLDGSATFGLDVLPPGLLYASIAMCPTTGGRVASFDATAAQKLPGVRKVMALEPVGATLIGTGATPGGVAVIADTPYHAMRAVKALAIEWDHGPAASLSSVEMIERLSQTLRTRPGNAQLNDGDVAAAFRSSAKTIEAEYRVPFLAHATMEPMNCTVQFKDGKATVWAPTQAPGFTRNAAAKALGIDAAKVELHVTYLGGGFGRRYSTDFVTQAATLARETGGAPVQLFWSREEDMAHDFYRPAYVARCKAGFDAAGALVAWQTTTAGSSMGAPSFMDTTTDGAWNTAYAFPNARVAHEPVESAMPTGVWRSVAHSQNAFFVESFIDECAAAAGKDPVAFRAALLAKDERHLRVLRRVAELSNWGQPPEPGPDGAKRARGLAIHRSFGSIVAQVAEVSVSADRQVRVHRVVCVIDCGVAVNPNLIRQQMEGAIVYGLSAALRGEITVEKGQVQQSNFHDYVPLRMNECPAIEVEIAASGEAPGGVGEPGTPPIAPAVANAVFALTGQRLRSLPLKLA</sequence>
<dbReference type="InterPro" id="IPR008274">
    <property type="entry name" value="AldOxase/xan_DH_MoCoBD1"/>
</dbReference>
<dbReference type="Pfam" id="PF20256">
    <property type="entry name" value="MoCoBD_2"/>
    <property type="match status" value="2"/>
</dbReference>
<dbReference type="Gene3D" id="3.90.1170.50">
    <property type="entry name" value="Aldehyde oxidase/xanthine dehydrogenase, a/b hammerhead"/>
    <property type="match status" value="1"/>
</dbReference>
<dbReference type="RefSeq" id="WP_126024227.1">
    <property type="nucleotide sequence ID" value="NZ_RXFT01000011.1"/>
</dbReference>
<evidence type="ECO:0000313" key="2">
    <source>
        <dbReference type="EMBL" id="RUR70123.1"/>
    </source>
</evidence>
<dbReference type="Pfam" id="PF02738">
    <property type="entry name" value="MoCoBD_1"/>
    <property type="match status" value="1"/>
</dbReference>
<comment type="caution">
    <text evidence="2">The sequence shown here is derived from an EMBL/GenBank/DDBJ whole genome shotgun (WGS) entry which is preliminary data.</text>
</comment>
<gene>
    <name evidence="2" type="ORF">EJP67_24005</name>
</gene>
<dbReference type="Gene3D" id="3.30.365.10">
    <property type="entry name" value="Aldehyde oxidase/xanthine dehydrogenase, molybdopterin binding domain"/>
    <property type="match status" value="4"/>
</dbReference>
<protein>
    <submittedName>
        <fullName evidence="2">Xanthine dehydrogenase family protein molybdopterin-binding subunit</fullName>
    </submittedName>
</protein>
<dbReference type="EMBL" id="RXFT01000011">
    <property type="protein sequence ID" value="RUR70123.1"/>
    <property type="molecule type" value="Genomic_DNA"/>
</dbReference>
<dbReference type="PIRSF" id="PIRSF036389">
    <property type="entry name" value="IOR_B"/>
    <property type="match status" value="1"/>
</dbReference>
<dbReference type="InterPro" id="IPR046867">
    <property type="entry name" value="AldOxase/xan_DH_MoCoBD2"/>
</dbReference>
<evidence type="ECO:0000259" key="1">
    <source>
        <dbReference type="SMART" id="SM01008"/>
    </source>
</evidence>
<dbReference type="GO" id="GO:0016491">
    <property type="term" value="F:oxidoreductase activity"/>
    <property type="evidence" value="ECO:0007669"/>
    <property type="project" value="InterPro"/>
</dbReference>
<dbReference type="PANTHER" id="PTHR47495:SF2">
    <property type="entry name" value="ALDEHYDE DEHYDROGENASE"/>
    <property type="match status" value="1"/>
</dbReference>
<dbReference type="SUPFAM" id="SSF56003">
    <property type="entry name" value="Molybdenum cofactor-binding domain"/>
    <property type="match status" value="2"/>
</dbReference>
<reference evidence="2 3" key="1">
    <citation type="submission" date="2018-12" db="EMBL/GenBank/DDBJ databases">
        <title>The genome sequences of Variovorax guangxiensis DSM 27352.</title>
        <authorList>
            <person name="Gao J."/>
            <person name="Sun J."/>
        </authorList>
    </citation>
    <scope>NUCLEOTIDE SEQUENCE [LARGE SCALE GENOMIC DNA]</scope>
    <source>
        <strain evidence="2 3">DSM 27352</strain>
    </source>
</reference>
<dbReference type="OrthoDB" id="9767994at2"/>
<dbReference type="InterPro" id="IPR052516">
    <property type="entry name" value="N-heterocyclic_Hydroxylase"/>
</dbReference>
<dbReference type="PANTHER" id="PTHR47495">
    <property type="entry name" value="ALDEHYDE DEHYDROGENASE"/>
    <property type="match status" value="1"/>
</dbReference>
<dbReference type="InterPro" id="IPR000674">
    <property type="entry name" value="Ald_Oxase/Xan_DH_a/b"/>
</dbReference>
<evidence type="ECO:0000313" key="3">
    <source>
        <dbReference type="Proteomes" id="UP000281118"/>
    </source>
</evidence>
<feature type="domain" description="Aldehyde oxidase/xanthine dehydrogenase a/b hammerhead" evidence="1">
    <location>
        <begin position="241"/>
        <end position="332"/>
    </location>
</feature>
<dbReference type="InterPro" id="IPR037165">
    <property type="entry name" value="AldOxase/xan_DH_Mopterin-bd_sf"/>
</dbReference>
<name>A0A3S0ZCR1_9BURK</name>
<accession>A0A3S0ZCR1</accession>
<dbReference type="SMART" id="SM01008">
    <property type="entry name" value="Ald_Xan_dh_C"/>
    <property type="match status" value="1"/>
</dbReference>
<dbReference type="InterPro" id="IPR012368">
    <property type="entry name" value="OxRdtase_Mopterin-bd_su_IorB"/>
</dbReference>
<dbReference type="InterPro" id="IPR006311">
    <property type="entry name" value="TAT_signal"/>
</dbReference>